<evidence type="ECO:0000256" key="1">
    <source>
        <dbReference type="SAM" id="Phobius"/>
    </source>
</evidence>
<dbReference type="GO" id="GO:0015128">
    <property type="term" value="F:gluconate transmembrane transporter activity"/>
    <property type="evidence" value="ECO:0007669"/>
    <property type="project" value="InterPro"/>
</dbReference>
<feature type="transmembrane region" description="Helical" evidence="1">
    <location>
        <begin position="160"/>
        <end position="179"/>
    </location>
</feature>
<name>A0A6A4REF1_9RHOB</name>
<feature type="transmembrane region" description="Helical" evidence="1">
    <location>
        <begin position="125"/>
        <end position="148"/>
    </location>
</feature>
<dbReference type="AlphaFoldDB" id="A0A6A4REF1"/>
<feature type="transmembrane region" description="Helical" evidence="1">
    <location>
        <begin position="233"/>
        <end position="253"/>
    </location>
</feature>
<reference evidence="2 3" key="1">
    <citation type="submission" date="2019-12" db="EMBL/GenBank/DDBJ databases">
        <authorList>
            <person name="Zhang Y.-J."/>
        </authorList>
    </citation>
    <scope>NUCLEOTIDE SEQUENCE [LARGE SCALE GENOMIC DNA]</scope>
    <source>
        <strain evidence="2 3">H18S-6</strain>
    </source>
</reference>
<feature type="transmembrane region" description="Helical" evidence="1">
    <location>
        <begin position="300"/>
        <end position="319"/>
    </location>
</feature>
<feature type="transmembrane region" description="Helical" evidence="1">
    <location>
        <begin position="383"/>
        <end position="411"/>
    </location>
</feature>
<feature type="transmembrane region" description="Helical" evidence="1">
    <location>
        <begin position="326"/>
        <end position="344"/>
    </location>
</feature>
<dbReference type="PANTHER" id="PTHR30354:SF11">
    <property type="entry name" value="PERMEASE"/>
    <property type="match status" value="1"/>
</dbReference>
<evidence type="ECO:0000313" key="2">
    <source>
        <dbReference type="EMBL" id="KAE9628660.1"/>
    </source>
</evidence>
<dbReference type="InterPro" id="IPR003474">
    <property type="entry name" value="Glcn_transporter"/>
</dbReference>
<feature type="transmembrane region" description="Helical" evidence="1">
    <location>
        <begin position="210"/>
        <end position="227"/>
    </location>
</feature>
<proteinExistence type="predicted"/>
<keyword evidence="1" id="KW-0812">Transmembrane</keyword>
<sequence length="412" mass="42373">MAQPTFLPSRNPSTTRAIPAGLLPNMPLVIWMVFATMLLAFAGGMETNTFISTFNSGFGRALGEFALVLLPSFILAAALSRREISSPGAEKAAAIGSPAAGAGMICPDTAYAALSPAAGRRKLDVAFGAYAGFKLLYPAGPLIVATGLGLAGEDTATGKLMLLGIALTIPLAIAGVIWARLVGRQNGSSYANSPASAETKVVDRNLLQSFAPFGVLAALLGLGVWVGQTGVPIVDFLFLPKGALVAAAVLALAQTPSNARRACFDSAVRRTSSLLLVIGAASAFGAVLTTLVSVDDLVPQGSGTFAILGLFCLTVLFKLAQGSSMATFAAVAPVAAPVVVASGLDPVVAVFAICLGSFIAILPNDSYYWLVRRDALESETSELRVIGVLTGGAILQALLGLVILLMAMWFWL</sequence>
<comment type="caution">
    <text evidence="2">The sequence shown here is derived from an EMBL/GenBank/DDBJ whole genome shotgun (WGS) entry which is preliminary data.</text>
</comment>
<dbReference type="Pfam" id="PF02447">
    <property type="entry name" value="GntP_permease"/>
    <property type="match status" value="1"/>
</dbReference>
<dbReference type="Proteomes" id="UP000441586">
    <property type="component" value="Unassembled WGS sequence"/>
</dbReference>
<gene>
    <name evidence="2" type="ORF">GP644_15945</name>
</gene>
<feature type="transmembrane region" description="Helical" evidence="1">
    <location>
        <begin position="350"/>
        <end position="371"/>
    </location>
</feature>
<keyword evidence="1" id="KW-0472">Membrane</keyword>
<dbReference type="PANTHER" id="PTHR30354">
    <property type="entry name" value="GNT FAMILY GLUCONATE TRANSPORTER"/>
    <property type="match status" value="1"/>
</dbReference>
<organism evidence="2 3">
    <name type="scientific">Parasedimentitalea maritima</name>
    <dbReference type="NCBI Taxonomy" id="2578117"/>
    <lineage>
        <taxon>Bacteria</taxon>
        <taxon>Pseudomonadati</taxon>
        <taxon>Pseudomonadota</taxon>
        <taxon>Alphaproteobacteria</taxon>
        <taxon>Rhodobacterales</taxon>
        <taxon>Paracoccaceae</taxon>
        <taxon>Parasedimentitalea</taxon>
    </lineage>
</organism>
<protein>
    <submittedName>
        <fullName evidence="2">Permease</fullName>
    </submittedName>
</protein>
<feature type="transmembrane region" description="Helical" evidence="1">
    <location>
        <begin position="61"/>
        <end position="79"/>
    </location>
</feature>
<feature type="transmembrane region" description="Helical" evidence="1">
    <location>
        <begin position="274"/>
        <end position="294"/>
    </location>
</feature>
<keyword evidence="1" id="KW-1133">Transmembrane helix</keyword>
<evidence type="ECO:0000313" key="3">
    <source>
        <dbReference type="Proteomes" id="UP000441586"/>
    </source>
</evidence>
<accession>A0A6A4REF1</accession>
<dbReference type="EMBL" id="WSFO01000009">
    <property type="protein sequence ID" value="KAE9628660.1"/>
    <property type="molecule type" value="Genomic_DNA"/>
</dbReference>
<dbReference type="GO" id="GO:0005886">
    <property type="term" value="C:plasma membrane"/>
    <property type="evidence" value="ECO:0007669"/>
    <property type="project" value="TreeGrafter"/>
</dbReference>
<feature type="transmembrane region" description="Helical" evidence="1">
    <location>
        <begin position="21"/>
        <end position="41"/>
    </location>
</feature>